<keyword evidence="7" id="KW-0472">Membrane</keyword>
<organism evidence="9">
    <name type="scientific">bioreactor metagenome</name>
    <dbReference type="NCBI Taxonomy" id="1076179"/>
    <lineage>
        <taxon>unclassified sequences</taxon>
        <taxon>metagenomes</taxon>
        <taxon>ecological metagenomes</taxon>
    </lineage>
</organism>
<dbReference type="InterPro" id="IPR051684">
    <property type="entry name" value="Electron_Trans/Redox"/>
</dbReference>
<reference evidence="9" key="1">
    <citation type="submission" date="2019-08" db="EMBL/GenBank/DDBJ databases">
        <authorList>
            <person name="Kucharzyk K."/>
            <person name="Murdoch R.W."/>
            <person name="Higgins S."/>
            <person name="Loffler F."/>
        </authorList>
    </citation>
    <scope>NUCLEOTIDE SEQUENCE</scope>
</reference>
<protein>
    <submittedName>
        <fullName evidence="9">Putative electron transport protein YccM</fullName>
    </submittedName>
</protein>
<evidence type="ECO:0000256" key="3">
    <source>
        <dbReference type="ARBA" id="ARBA00022723"/>
    </source>
</evidence>
<feature type="transmembrane region" description="Helical" evidence="7">
    <location>
        <begin position="77"/>
        <end position="99"/>
    </location>
</feature>
<keyword evidence="2" id="KW-0004">4Fe-4S</keyword>
<dbReference type="SUPFAM" id="SSF54862">
    <property type="entry name" value="4Fe-4S ferredoxins"/>
    <property type="match status" value="1"/>
</dbReference>
<accession>A0A645C7P8</accession>
<dbReference type="PANTHER" id="PTHR30176">
    <property type="entry name" value="FERREDOXIN-TYPE PROTEIN NAPH"/>
    <property type="match status" value="1"/>
</dbReference>
<dbReference type="GO" id="GO:0051539">
    <property type="term" value="F:4 iron, 4 sulfur cluster binding"/>
    <property type="evidence" value="ECO:0007669"/>
    <property type="project" value="UniProtKB-KW"/>
</dbReference>
<keyword evidence="3" id="KW-0479">Metal-binding</keyword>
<keyword evidence="5" id="KW-0408">Iron</keyword>
<gene>
    <name evidence="9" type="primary">yccM_15</name>
    <name evidence="9" type="ORF">SDC9_118348</name>
</gene>
<proteinExistence type="predicted"/>
<evidence type="ECO:0000256" key="2">
    <source>
        <dbReference type="ARBA" id="ARBA00022485"/>
    </source>
</evidence>
<feature type="transmembrane region" description="Helical" evidence="7">
    <location>
        <begin position="134"/>
        <end position="155"/>
    </location>
</feature>
<evidence type="ECO:0000256" key="6">
    <source>
        <dbReference type="ARBA" id="ARBA00023014"/>
    </source>
</evidence>
<evidence type="ECO:0000256" key="4">
    <source>
        <dbReference type="ARBA" id="ARBA00022982"/>
    </source>
</evidence>
<keyword evidence="7" id="KW-0812">Transmembrane</keyword>
<keyword evidence="1" id="KW-0813">Transport</keyword>
<evidence type="ECO:0000313" key="9">
    <source>
        <dbReference type="EMBL" id="MPM71383.1"/>
    </source>
</evidence>
<dbReference type="EMBL" id="VSSQ01024079">
    <property type="protein sequence ID" value="MPM71383.1"/>
    <property type="molecule type" value="Genomic_DNA"/>
</dbReference>
<name>A0A645C7P8_9ZZZZ</name>
<sequence length="284" mass="31282">MPDKKIKASSLRKVVQISVFILVALIAVGKWLAEKGTVIPFFSEMSLHGVCPFGGVVTLNELFTEGTFIQKIHSSSVVLMVLGFIVAILFGNIFCGYICPFGTFQEWLGGLGRKLFPKKYNHMVPEKLDRALRYLRYGVLGLVVVETAAVGKLVFQSVDPYYALFNFFTGEVALTAFAVLAAVMLLSLIIERPWCRYFCPYGALLGLFNTLRIFKLRRNTHTCIGCKQCDRACPMNIKVSESGIVRDPSCISCHKCLSAVTCPVADTVVIASGKEREEGSSDPA</sequence>
<dbReference type="PROSITE" id="PS51379">
    <property type="entry name" value="4FE4S_FER_2"/>
    <property type="match status" value="1"/>
</dbReference>
<keyword evidence="6" id="KW-0411">Iron-sulfur</keyword>
<comment type="caution">
    <text evidence="9">The sequence shown here is derived from an EMBL/GenBank/DDBJ whole genome shotgun (WGS) entry which is preliminary data.</text>
</comment>
<dbReference type="AlphaFoldDB" id="A0A645C7P8"/>
<dbReference type="PANTHER" id="PTHR30176:SF3">
    <property type="entry name" value="FERREDOXIN-TYPE PROTEIN NAPH"/>
    <property type="match status" value="1"/>
</dbReference>
<dbReference type="GO" id="GO:0005886">
    <property type="term" value="C:plasma membrane"/>
    <property type="evidence" value="ECO:0007669"/>
    <property type="project" value="TreeGrafter"/>
</dbReference>
<evidence type="ECO:0000256" key="5">
    <source>
        <dbReference type="ARBA" id="ARBA00023004"/>
    </source>
</evidence>
<dbReference type="InterPro" id="IPR017896">
    <property type="entry name" value="4Fe4S_Fe-S-bd"/>
</dbReference>
<keyword evidence="4" id="KW-0249">Electron transport</keyword>
<dbReference type="InterPro" id="IPR017900">
    <property type="entry name" value="4Fe4S_Fe_S_CS"/>
</dbReference>
<dbReference type="Pfam" id="PF12801">
    <property type="entry name" value="Fer4_5"/>
    <property type="match status" value="2"/>
</dbReference>
<dbReference type="GO" id="GO:0046872">
    <property type="term" value="F:metal ion binding"/>
    <property type="evidence" value="ECO:0007669"/>
    <property type="project" value="UniProtKB-KW"/>
</dbReference>
<feature type="domain" description="4Fe-4S ferredoxin-type" evidence="8">
    <location>
        <begin position="214"/>
        <end position="243"/>
    </location>
</feature>
<evidence type="ECO:0000256" key="1">
    <source>
        <dbReference type="ARBA" id="ARBA00022448"/>
    </source>
</evidence>
<feature type="transmembrane region" description="Helical" evidence="7">
    <location>
        <begin position="14"/>
        <end position="33"/>
    </location>
</feature>
<feature type="transmembrane region" description="Helical" evidence="7">
    <location>
        <begin position="161"/>
        <end position="190"/>
    </location>
</feature>
<dbReference type="PROSITE" id="PS00198">
    <property type="entry name" value="4FE4S_FER_1"/>
    <property type="match status" value="1"/>
</dbReference>
<evidence type="ECO:0000259" key="8">
    <source>
        <dbReference type="PROSITE" id="PS51379"/>
    </source>
</evidence>
<dbReference type="Gene3D" id="3.30.70.20">
    <property type="match status" value="1"/>
</dbReference>
<evidence type="ECO:0000256" key="7">
    <source>
        <dbReference type="SAM" id="Phobius"/>
    </source>
</evidence>
<keyword evidence="7" id="KW-1133">Transmembrane helix</keyword>